<dbReference type="Proteomes" id="UP000326759">
    <property type="component" value="Unassembled WGS sequence"/>
</dbReference>
<dbReference type="InterPro" id="IPR013087">
    <property type="entry name" value="Znf_C2H2_type"/>
</dbReference>
<dbReference type="AlphaFoldDB" id="A0A5N5TLN7"/>
<protein>
    <recommendedName>
        <fullName evidence="2">C2H2-type domain-containing protein</fullName>
    </recommendedName>
</protein>
<name>A0A5N5TLN7_9CRUS</name>
<keyword evidence="4" id="KW-1185">Reference proteome</keyword>
<dbReference type="PROSITE" id="PS00028">
    <property type="entry name" value="ZINC_FINGER_C2H2_1"/>
    <property type="match status" value="1"/>
</dbReference>
<feature type="domain" description="C2H2-type" evidence="2">
    <location>
        <begin position="95"/>
        <end position="115"/>
    </location>
</feature>
<dbReference type="EMBL" id="SEYY01000509">
    <property type="protein sequence ID" value="KAB7507093.1"/>
    <property type="molecule type" value="Genomic_DNA"/>
</dbReference>
<gene>
    <name evidence="3" type="ORF">Anas_07923</name>
</gene>
<feature type="region of interest" description="Disordered" evidence="1">
    <location>
        <begin position="39"/>
        <end position="59"/>
    </location>
</feature>
<sequence>MDMRSPEIVMVIFTIYNYVSLYFDYLIFEFPEERSSFTAPKGNLNRQNSNTTEFPQRISSTSRTTSDISKMASSNYPFDVLQSKLTTSNSRPLFCKLCKLEYKSLLGLKLHQQMHANIQTVQLSKLFIQEFQKTGSLLSFSNSHWRKTVLVSILFPNIFCYVKHESTY</sequence>
<organism evidence="3 4">
    <name type="scientific">Armadillidium nasatum</name>
    <dbReference type="NCBI Taxonomy" id="96803"/>
    <lineage>
        <taxon>Eukaryota</taxon>
        <taxon>Metazoa</taxon>
        <taxon>Ecdysozoa</taxon>
        <taxon>Arthropoda</taxon>
        <taxon>Crustacea</taxon>
        <taxon>Multicrustacea</taxon>
        <taxon>Malacostraca</taxon>
        <taxon>Eumalacostraca</taxon>
        <taxon>Peracarida</taxon>
        <taxon>Isopoda</taxon>
        <taxon>Oniscidea</taxon>
        <taxon>Crinocheta</taxon>
        <taxon>Armadillidiidae</taxon>
        <taxon>Armadillidium</taxon>
    </lineage>
</organism>
<accession>A0A5N5TLN7</accession>
<evidence type="ECO:0000259" key="2">
    <source>
        <dbReference type="PROSITE" id="PS00028"/>
    </source>
</evidence>
<feature type="compositionally biased region" description="Polar residues" evidence="1">
    <location>
        <begin position="44"/>
        <end position="54"/>
    </location>
</feature>
<evidence type="ECO:0000256" key="1">
    <source>
        <dbReference type="SAM" id="MobiDB-lite"/>
    </source>
</evidence>
<evidence type="ECO:0000313" key="4">
    <source>
        <dbReference type="Proteomes" id="UP000326759"/>
    </source>
</evidence>
<comment type="caution">
    <text evidence="3">The sequence shown here is derived from an EMBL/GenBank/DDBJ whole genome shotgun (WGS) entry which is preliminary data.</text>
</comment>
<evidence type="ECO:0000313" key="3">
    <source>
        <dbReference type="EMBL" id="KAB7507093.1"/>
    </source>
</evidence>
<proteinExistence type="predicted"/>
<reference evidence="3 4" key="1">
    <citation type="journal article" date="2019" name="PLoS Biol.">
        <title>Sex chromosomes control vertical transmission of feminizing Wolbachia symbionts in an isopod.</title>
        <authorList>
            <person name="Becking T."/>
            <person name="Chebbi M.A."/>
            <person name="Giraud I."/>
            <person name="Moumen B."/>
            <person name="Laverre T."/>
            <person name="Caubet Y."/>
            <person name="Peccoud J."/>
            <person name="Gilbert C."/>
            <person name="Cordaux R."/>
        </authorList>
    </citation>
    <scope>NUCLEOTIDE SEQUENCE [LARGE SCALE GENOMIC DNA]</scope>
    <source>
        <strain evidence="3">ANa2</strain>
        <tissue evidence="3">Whole body excluding digestive tract and cuticle</tissue>
    </source>
</reference>